<reference evidence="1 2" key="1">
    <citation type="submission" date="2021-01" db="EMBL/GenBank/DDBJ databases">
        <title>Actinoplanes sp. nov. LDG1-06 isolated from lichen.</title>
        <authorList>
            <person name="Saeng-In P."/>
            <person name="Phongsopitanun W."/>
            <person name="Kanchanasin P."/>
            <person name="Yuki M."/>
            <person name="Kudo T."/>
            <person name="Ohkuma M."/>
            <person name="Tanasupawat S."/>
        </authorList>
    </citation>
    <scope>NUCLEOTIDE SEQUENCE [LARGE SCALE GENOMIC DNA]</scope>
    <source>
        <strain evidence="1 2">LDG1-06</strain>
    </source>
</reference>
<accession>A0ABS2AMW2</accession>
<organism evidence="1 2">
    <name type="scientific">Paractinoplanes ovalisporus</name>
    <dbReference type="NCBI Taxonomy" id="2810368"/>
    <lineage>
        <taxon>Bacteria</taxon>
        <taxon>Bacillati</taxon>
        <taxon>Actinomycetota</taxon>
        <taxon>Actinomycetes</taxon>
        <taxon>Micromonosporales</taxon>
        <taxon>Micromonosporaceae</taxon>
        <taxon>Paractinoplanes</taxon>
    </lineage>
</organism>
<dbReference type="Proteomes" id="UP000632138">
    <property type="component" value="Unassembled WGS sequence"/>
</dbReference>
<protein>
    <submittedName>
        <fullName evidence="1">Uncharacterized protein</fullName>
    </submittedName>
</protein>
<proteinExistence type="predicted"/>
<evidence type="ECO:0000313" key="1">
    <source>
        <dbReference type="EMBL" id="MBM2621192.1"/>
    </source>
</evidence>
<comment type="caution">
    <text evidence="1">The sequence shown here is derived from an EMBL/GenBank/DDBJ whole genome shotgun (WGS) entry which is preliminary data.</text>
</comment>
<keyword evidence="2" id="KW-1185">Reference proteome</keyword>
<dbReference type="RefSeq" id="WP_203381169.1">
    <property type="nucleotide sequence ID" value="NZ_JAENHP010000018.1"/>
</dbReference>
<sequence>MTDDERSPENRYIEVRMWVDVSGSTHVTQQRLDRMMDTVRDTAIDALAEEGIRVRNLGGDWVYYYNQKSGYLEMPNPRRRR</sequence>
<evidence type="ECO:0000313" key="2">
    <source>
        <dbReference type="Proteomes" id="UP000632138"/>
    </source>
</evidence>
<name>A0ABS2AMW2_9ACTN</name>
<gene>
    <name evidence="1" type="ORF">JIG36_37390</name>
</gene>
<dbReference type="EMBL" id="JAENHP010000018">
    <property type="protein sequence ID" value="MBM2621192.1"/>
    <property type="molecule type" value="Genomic_DNA"/>
</dbReference>